<dbReference type="AlphaFoldDB" id="A0A0F8Y1F0"/>
<name>A0A0F8Y1F0_9ZZZZ</name>
<protein>
    <submittedName>
        <fullName evidence="2">Uncharacterized protein</fullName>
    </submittedName>
</protein>
<evidence type="ECO:0000256" key="1">
    <source>
        <dbReference type="SAM" id="MobiDB-lite"/>
    </source>
</evidence>
<comment type="caution">
    <text evidence="2">The sequence shown here is derived from an EMBL/GenBank/DDBJ whole genome shotgun (WGS) entry which is preliminary data.</text>
</comment>
<feature type="non-terminal residue" evidence="2">
    <location>
        <position position="1"/>
    </location>
</feature>
<feature type="non-terminal residue" evidence="2">
    <location>
        <position position="391"/>
    </location>
</feature>
<proteinExistence type="predicted"/>
<organism evidence="2">
    <name type="scientific">marine sediment metagenome</name>
    <dbReference type="NCBI Taxonomy" id="412755"/>
    <lineage>
        <taxon>unclassified sequences</taxon>
        <taxon>metagenomes</taxon>
        <taxon>ecological metagenomes</taxon>
    </lineage>
</organism>
<accession>A0A0F8Y1F0</accession>
<evidence type="ECO:0000313" key="2">
    <source>
        <dbReference type="EMBL" id="KKK75113.1"/>
    </source>
</evidence>
<feature type="region of interest" description="Disordered" evidence="1">
    <location>
        <begin position="1"/>
        <end position="37"/>
    </location>
</feature>
<gene>
    <name evidence="2" type="ORF">LCGC14_2877000</name>
</gene>
<dbReference type="EMBL" id="LAZR01056008">
    <property type="protein sequence ID" value="KKK75113.1"/>
    <property type="molecule type" value="Genomic_DNA"/>
</dbReference>
<sequence length="391" mass="42251">RLMADNLQEPNPLGSNTNNPNRDDIMQSAAKSSQDVKKLRKYTKALKELLKAQKKESDQYKILEKDIKKLEVATSRAIKSKGQLTKAAEALTTKLGHSGVGGGITQFGKSVLNTTTSVNKLDGSMNVLGRSTGISATSFAGWISAVQLAIAVVVKLADEIDKAQVKQANLQRAFGAGNISIRESFQAMTQGWKTAGAAGAEAAPKLNEALRAARGNLMQEIGGVTGGGFQKLLQYQVGIDPQLTEKARELIEVFNIRTGDNFMTQLDHLYNTIVKSGLPMERYGNLIFDLGKQFADVGITAMDAAGAFGSFEEATTKGYMTMGLAMKMGRLAMNQQLTAGKLPIHSKGRGGCFFSCKLLNVKGRKGSIWPILGQFPSNWHSCRFTCLMDCN</sequence>
<reference evidence="2" key="1">
    <citation type="journal article" date="2015" name="Nature">
        <title>Complex archaea that bridge the gap between prokaryotes and eukaryotes.</title>
        <authorList>
            <person name="Spang A."/>
            <person name="Saw J.H."/>
            <person name="Jorgensen S.L."/>
            <person name="Zaremba-Niedzwiedzka K."/>
            <person name="Martijn J."/>
            <person name="Lind A.E."/>
            <person name="van Eijk R."/>
            <person name="Schleper C."/>
            <person name="Guy L."/>
            <person name="Ettema T.J."/>
        </authorList>
    </citation>
    <scope>NUCLEOTIDE SEQUENCE</scope>
</reference>